<dbReference type="AlphaFoldDB" id="A0AAF0ILS7"/>
<sequence>MGVLVTPDIRGRMESLEFKVCDAEARSQQLDSPETDVDHVQAAMERVSEMETIAKTLAADVGIAEKLAREFQKKLCEYSKGIDTINSRVQDLRRKIFAKMVEIFEKHDNELTERSLPSNLPQR</sequence>
<dbReference type="Proteomes" id="UP001219355">
    <property type="component" value="Chromosome 4"/>
</dbReference>
<evidence type="ECO:0000313" key="1">
    <source>
        <dbReference type="EMBL" id="WEW61062.1"/>
    </source>
</evidence>
<name>A0AAF0ILS7_9EURO</name>
<protein>
    <submittedName>
        <fullName evidence="1">Uncharacterized protein</fullName>
    </submittedName>
</protein>
<accession>A0AAF0ILS7</accession>
<evidence type="ECO:0000313" key="2">
    <source>
        <dbReference type="Proteomes" id="UP001219355"/>
    </source>
</evidence>
<gene>
    <name evidence="1" type="ORF">PRK78_006551</name>
</gene>
<proteinExistence type="predicted"/>
<keyword evidence="2" id="KW-1185">Reference proteome</keyword>
<dbReference type="EMBL" id="CP120630">
    <property type="protein sequence ID" value="WEW61062.1"/>
    <property type="molecule type" value="Genomic_DNA"/>
</dbReference>
<organism evidence="1 2">
    <name type="scientific">Emydomyces testavorans</name>
    <dbReference type="NCBI Taxonomy" id="2070801"/>
    <lineage>
        <taxon>Eukaryota</taxon>
        <taxon>Fungi</taxon>
        <taxon>Dikarya</taxon>
        <taxon>Ascomycota</taxon>
        <taxon>Pezizomycotina</taxon>
        <taxon>Eurotiomycetes</taxon>
        <taxon>Eurotiomycetidae</taxon>
        <taxon>Onygenales</taxon>
        <taxon>Nannizziopsiaceae</taxon>
        <taxon>Emydomyces</taxon>
    </lineage>
</organism>
<reference evidence="1" key="1">
    <citation type="submission" date="2023-03" db="EMBL/GenBank/DDBJ databases">
        <title>Emydomyces testavorans Genome Sequence.</title>
        <authorList>
            <person name="Hoyer L."/>
        </authorList>
    </citation>
    <scope>NUCLEOTIDE SEQUENCE</scope>
    <source>
        <strain evidence="1">16-2883</strain>
    </source>
</reference>